<evidence type="ECO:0000313" key="6">
    <source>
        <dbReference type="EMBL" id="KKN12790.1"/>
    </source>
</evidence>
<dbReference type="AlphaFoldDB" id="A0A0F9MZU4"/>
<keyword evidence="3" id="KW-0408">Iron</keyword>
<dbReference type="InterPro" id="IPR007197">
    <property type="entry name" value="rSAM"/>
</dbReference>
<accession>A0A0F9MZU4</accession>
<dbReference type="InterPro" id="IPR006638">
    <property type="entry name" value="Elp3/MiaA/NifB-like_rSAM"/>
</dbReference>
<dbReference type="PANTHER" id="PTHR11228:SF7">
    <property type="entry name" value="PQQA PEPTIDE CYCLASE"/>
    <property type="match status" value="1"/>
</dbReference>
<gene>
    <name evidence="6" type="ORF">LCGC14_1012890</name>
</gene>
<dbReference type="InterPro" id="IPR058240">
    <property type="entry name" value="rSAM_sf"/>
</dbReference>
<evidence type="ECO:0000256" key="4">
    <source>
        <dbReference type="ARBA" id="ARBA00023014"/>
    </source>
</evidence>
<dbReference type="GO" id="GO:0051536">
    <property type="term" value="F:iron-sulfur cluster binding"/>
    <property type="evidence" value="ECO:0007669"/>
    <property type="project" value="UniProtKB-KW"/>
</dbReference>
<dbReference type="EMBL" id="LAZR01003992">
    <property type="protein sequence ID" value="KKN12790.1"/>
    <property type="molecule type" value="Genomic_DNA"/>
</dbReference>
<feature type="domain" description="Radical SAM core" evidence="5">
    <location>
        <begin position="35"/>
        <end position="250"/>
    </location>
</feature>
<keyword evidence="4" id="KW-0411">Iron-sulfur</keyword>
<dbReference type="InterPro" id="IPR013785">
    <property type="entry name" value="Aldolase_TIM"/>
</dbReference>
<reference evidence="6" key="1">
    <citation type="journal article" date="2015" name="Nature">
        <title>Complex archaea that bridge the gap between prokaryotes and eukaryotes.</title>
        <authorList>
            <person name="Spang A."/>
            <person name="Saw J.H."/>
            <person name="Jorgensen S.L."/>
            <person name="Zaremba-Niedzwiedzka K."/>
            <person name="Martijn J."/>
            <person name="Lind A.E."/>
            <person name="van Eijk R."/>
            <person name="Schleper C."/>
            <person name="Guy L."/>
            <person name="Ettema T.J."/>
        </authorList>
    </citation>
    <scope>NUCLEOTIDE SEQUENCE</scope>
</reference>
<dbReference type="SFLD" id="SFLDG01067">
    <property type="entry name" value="SPASM/twitch_domain_containing"/>
    <property type="match status" value="1"/>
</dbReference>
<name>A0A0F9MZU4_9ZZZZ</name>
<dbReference type="Gene3D" id="3.20.20.70">
    <property type="entry name" value="Aldolase class I"/>
    <property type="match status" value="1"/>
</dbReference>
<evidence type="ECO:0000256" key="3">
    <source>
        <dbReference type="ARBA" id="ARBA00023004"/>
    </source>
</evidence>
<evidence type="ECO:0000259" key="5">
    <source>
        <dbReference type="PROSITE" id="PS51918"/>
    </source>
</evidence>
<dbReference type="InterPro" id="IPR050377">
    <property type="entry name" value="Radical_SAM_PqqE_MftC-like"/>
</dbReference>
<dbReference type="GO" id="GO:0003824">
    <property type="term" value="F:catalytic activity"/>
    <property type="evidence" value="ECO:0007669"/>
    <property type="project" value="InterPro"/>
</dbReference>
<dbReference type="PANTHER" id="PTHR11228">
    <property type="entry name" value="RADICAL SAM DOMAIN PROTEIN"/>
    <property type="match status" value="1"/>
</dbReference>
<dbReference type="SFLD" id="SFLDS00029">
    <property type="entry name" value="Radical_SAM"/>
    <property type="match status" value="1"/>
</dbReference>
<keyword evidence="1" id="KW-0949">S-adenosyl-L-methionine</keyword>
<dbReference type="SUPFAM" id="SSF102114">
    <property type="entry name" value="Radical SAM enzymes"/>
    <property type="match status" value="1"/>
</dbReference>
<comment type="caution">
    <text evidence="6">The sequence shown here is derived from an EMBL/GenBank/DDBJ whole genome shotgun (WGS) entry which is preliminary data.</text>
</comment>
<dbReference type="PROSITE" id="PS51918">
    <property type="entry name" value="RADICAL_SAM"/>
    <property type="match status" value="1"/>
</dbReference>
<evidence type="ECO:0000256" key="2">
    <source>
        <dbReference type="ARBA" id="ARBA00022723"/>
    </source>
</evidence>
<organism evidence="6">
    <name type="scientific">marine sediment metagenome</name>
    <dbReference type="NCBI Taxonomy" id="412755"/>
    <lineage>
        <taxon>unclassified sequences</taxon>
        <taxon>metagenomes</taxon>
        <taxon>ecological metagenomes</taxon>
    </lineage>
</organism>
<dbReference type="CDD" id="cd01335">
    <property type="entry name" value="Radical_SAM"/>
    <property type="match status" value="1"/>
</dbReference>
<protein>
    <recommendedName>
        <fullName evidence="5">Radical SAM core domain-containing protein</fullName>
    </recommendedName>
</protein>
<dbReference type="SMART" id="SM00729">
    <property type="entry name" value="Elp3"/>
    <property type="match status" value="1"/>
</dbReference>
<dbReference type="Pfam" id="PF04055">
    <property type="entry name" value="Radical_SAM"/>
    <property type="match status" value="1"/>
</dbReference>
<proteinExistence type="predicted"/>
<evidence type="ECO:0000256" key="1">
    <source>
        <dbReference type="ARBA" id="ARBA00022691"/>
    </source>
</evidence>
<keyword evidence="2" id="KW-0479">Metal-binding</keyword>
<dbReference type="GO" id="GO:0046872">
    <property type="term" value="F:metal ion binding"/>
    <property type="evidence" value="ECO:0007669"/>
    <property type="project" value="UniProtKB-KW"/>
</dbReference>
<sequence length="369" mass="42920">MEWSNKVKYNSFNSFKGLTYYQNYEQIVRWVDGDSYLPPPVECNLDPFAGCNLDCYFCITQRYLKDKREEVGEMRKLPLNYMTKMVDFLVEWGVKGLCLSGGGDPSLHPELPLIINYAKDRMDVSVFTNAVKMYLPLADSLMNCKWISLSVDAAEEKAYKAIKGRDKFAEVIENISSLVWNRKDVGSPVFLVFKLLILPENQYQIYDACKLAKKLGLQAIHIRPADFERKDIKGAKKLELDVEAIHKQFEKCHEEETEDFRVFTVTHKFDSDFHVKHDFGACLAPPLLIPILTDGNAYLCVDHKMEQRYRIGSCYPNPRSILDWWGSDEHRQMMKTIIINSECSRCTFSQYNQQIEQVVMKDNMFRNFP</sequence>